<proteinExistence type="predicted"/>
<dbReference type="RefSeq" id="XP_073931275.1">
    <property type="nucleotide sequence ID" value="XM_074075174.1"/>
</dbReference>
<evidence type="ECO:0000313" key="2">
    <source>
        <dbReference type="RefSeq" id="XP_073931275.1"/>
    </source>
</evidence>
<accession>A0AC58MPF4</accession>
<sequence>MAASPASADAAPSPPPPTAAQDVPGGPAEQSETASEDRNAGPLDRLLPPVGTGRSPRKRTTSQCKSEPPLLRTSKRTIYTAGRPPWYNEHGTQSKEAFAIGLGGGSASGKTTVARMIIEALDVPWVVLLSMDSFYKVLTQQQQEQAAHNNFNFDHPDAFDFDLIISTLKKLKQGRSVQVPIYDFTTHSRKKDWKTLYGANVIIFEGIMAFADKTLLELLDMKIFVDTDSDIRLVRRLRRDIGERGRDIEGVIKQYNKFVKPAFDQYIQPTMRLADIVVPRGSGNTVAIDLIVQHVHSQLEERKLRWDMAALASAHQCHPLPRTLSVLKSTPQVRGMHTIIRDKETSRDEFIFYSKRLMRLLIEHALSFLPFQDCVVQTPQGQNYAGKCYAGKQITGVSILRAGETMEPALRAVCKDVRIGTILIQTNQLTGEPELHYLRLPKDISDDHVILMDCTVSTGAAAMMAVRVLLDHDVPEAKIFLLSLLMAEMGVHSVAYAFPRVRIITTAVDKRVNDLFRIIPGIGNFGDRYFGTDAVPDGSDEEEVASTG</sequence>
<reference evidence="2" key="1">
    <citation type="submission" date="2025-08" db="UniProtKB">
        <authorList>
            <consortium name="RefSeq"/>
        </authorList>
    </citation>
    <scope>IDENTIFICATION</scope>
</reference>
<gene>
    <name evidence="2" type="primary">Uckl1</name>
</gene>
<organism evidence="1 2">
    <name type="scientific">Castor canadensis</name>
    <name type="common">American beaver</name>
    <dbReference type="NCBI Taxonomy" id="51338"/>
    <lineage>
        <taxon>Eukaryota</taxon>
        <taxon>Metazoa</taxon>
        <taxon>Chordata</taxon>
        <taxon>Craniata</taxon>
        <taxon>Vertebrata</taxon>
        <taxon>Euteleostomi</taxon>
        <taxon>Mammalia</taxon>
        <taxon>Eutheria</taxon>
        <taxon>Euarchontoglires</taxon>
        <taxon>Glires</taxon>
        <taxon>Rodentia</taxon>
        <taxon>Castorimorpha</taxon>
        <taxon>Castoridae</taxon>
        <taxon>Castor</taxon>
    </lineage>
</organism>
<evidence type="ECO:0000313" key="1">
    <source>
        <dbReference type="Proteomes" id="UP001732720"/>
    </source>
</evidence>
<dbReference type="Proteomes" id="UP001732720">
    <property type="component" value="Chromosome 5"/>
</dbReference>
<protein>
    <submittedName>
        <fullName evidence="2">Uridine-cytidine kinase-like 1 isoform X3</fullName>
    </submittedName>
</protein>
<name>A0AC58MPF4_CASCN</name>
<keyword evidence="1" id="KW-1185">Reference proteome</keyword>